<gene>
    <name evidence="5" type="ORF">R2G56_14780</name>
</gene>
<dbReference type="PANTHER" id="PTHR46796:SF12">
    <property type="entry name" value="HTH-TYPE DNA-BINDING TRANSCRIPTIONAL ACTIVATOR EUTR"/>
    <property type="match status" value="1"/>
</dbReference>
<reference evidence="5 6" key="1">
    <citation type="submission" date="2023-10" db="EMBL/GenBank/DDBJ databases">
        <authorList>
            <person name="Venkata Ramana C."/>
            <person name="Sasikala C."/>
            <person name="Dhurka M."/>
        </authorList>
    </citation>
    <scope>NUCLEOTIDE SEQUENCE [LARGE SCALE GENOMIC DNA]</scope>
    <source>
        <strain evidence="5 6">KCTC 32151</strain>
    </source>
</reference>
<dbReference type="SMART" id="SM00342">
    <property type="entry name" value="HTH_ARAC"/>
    <property type="match status" value="1"/>
</dbReference>
<keyword evidence="3" id="KW-0804">Transcription</keyword>
<organism evidence="5 6">
    <name type="scientific">Nitratireductor aquimarinus</name>
    <dbReference type="NCBI Taxonomy" id="889300"/>
    <lineage>
        <taxon>Bacteria</taxon>
        <taxon>Pseudomonadati</taxon>
        <taxon>Pseudomonadota</taxon>
        <taxon>Alphaproteobacteria</taxon>
        <taxon>Hyphomicrobiales</taxon>
        <taxon>Phyllobacteriaceae</taxon>
        <taxon>Nitratireductor</taxon>
    </lineage>
</organism>
<evidence type="ECO:0000259" key="4">
    <source>
        <dbReference type="PROSITE" id="PS01124"/>
    </source>
</evidence>
<feature type="domain" description="HTH araC/xylS-type" evidence="4">
    <location>
        <begin position="210"/>
        <end position="311"/>
    </location>
</feature>
<dbReference type="InterPro" id="IPR018060">
    <property type="entry name" value="HTH_AraC"/>
</dbReference>
<dbReference type="InterPro" id="IPR018062">
    <property type="entry name" value="HTH_AraC-typ_CS"/>
</dbReference>
<dbReference type="Proteomes" id="UP001185659">
    <property type="component" value="Unassembled WGS sequence"/>
</dbReference>
<evidence type="ECO:0000313" key="5">
    <source>
        <dbReference type="EMBL" id="MDV6227563.1"/>
    </source>
</evidence>
<dbReference type="InterPro" id="IPR050204">
    <property type="entry name" value="AraC_XylS_family_regulators"/>
</dbReference>
<dbReference type="PANTHER" id="PTHR46796">
    <property type="entry name" value="HTH-TYPE TRANSCRIPTIONAL ACTIVATOR RHAS-RELATED"/>
    <property type="match status" value="1"/>
</dbReference>
<dbReference type="EMBL" id="JAWLIP010000006">
    <property type="protein sequence ID" value="MDV6227563.1"/>
    <property type="molecule type" value="Genomic_DNA"/>
</dbReference>
<evidence type="ECO:0000256" key="1">
    <source>
        <dbReference type="ARBA" id="ARBA00023015"/>
    </source>
</evidence>
<evidence type="ECO:0000256" key="2">
    <source>
        <dbReference type="ARBA" id="ARBA00023125"/>
    </source>
</evidence>
<evidence type="ECO:0000256" key="3">
    <source>
        <dbReference type="ARBA" id="ARBA00023163"/>
    </source>
</evidence>
<keyword evidence="6" id="KW-1185">Reference proteome</keyword>
<comment type="caution">
    <text evidence="5">The sequence shown here is derived from an EMBL/GenBank/DDBJ whole genome shotgun (WGS) entry which is preliminary data.</text>
</comment>
<name>A0ABU4AMT8_9HYPH</name>
<sequence length="322" mass="36112">MSERAGTGFFSTEEPSLYEAAIRPWNLTVEPLEAGPFGCDIAFLKLDGIAIYRDQYHTDMRLRGTTPPDALALALPLAGLCDKSAFWGRTLCKRNLHHSFYRELDSTTAAGHDQIVILIGTDERYAPEFADLWDHFDACKNGRPIHLTDRQAGALRRVCLDALHTGEEEPDRAFGDMLRADAIGAIKPLVLDACRQEPARPDRRGNSAIARMYDFLEASDEPRLTVAGLCRMAGIHERTLERAVRAKFDCTVHALLRRRRLHEARRMLLFADACSNNVTRISHELGFYDGGRFARDYAALFGELPSQTLRQNAIETVTPLLV</sequence>
<dbReference type="Pfam" id="PF12833">
    <property type="entry name" value="HTH_18"/>
    <property type="match status" value="1"/>
</dbReference>
<evidence type="ECO:0000313" key="6">
    <source>
        <dbReference type="Proteomes" id="UP001185659"/>
    </source>
</evidence>
<keyword evidence="1" id="KW-0805">Transcription regulation</keyword>
<dbReference type="RefSeq" id="WP_317561796.1">
    <property type="nucleotide sequence ID" value="NZ_JAWLIP010000006.1"/>
</dbReference>
<dbReference type="Gene3D" id="1.10.10.60">
    <property type="entry name" value="Homeodomain-like"/>
    <property type="match status" value="1"/>
</dbReference>
<dbReference type="PROSITE" id="PS00041">
    <property type="entry name" value="HTH_ARAC_FAMILY_1"/>
    <property type="match status" value="1"/>
</dbReference>
<proteinExistence type="predicted"/>
<dbReference type="PROSITE" id="PS01124">
    <property type="entry name" value="HTH_ARAC_FAMILY_2"/>
    <property type="match status" value="1"/>
</dbReference>
<keyword evidence="2" id="KW-0238">DNA-binding</keyword>
<accession>A0ABU4AMT8</accession>
<protein>
    <submittedName>
        <fullName evidence="5">Helix-turn-helix domain-containing protein</fullName>
    </submittedName>
</protein>